<feature type="non-terminal residue" evidence="2">
    <location>
        <position position="105"/>
    </location>
</feature>
<keyword evidence="1" id="KW-0472">Membrane</keyword>
<keyword evidence="1" id="KW-1133">Transmembrane helix</keyword>
<name>A0A9J5ZR81_SOLCO</name>
<comment type="caution">
    <text evidence="2">The sequence shown here is derived from an EMBL/GenBank/DDBJ whole genome shotgun (WGS) entry which is preliminary data.</text>
</comment>
<dbReference type="AlphaFoldDB" id="A0A9J5ZR81"/>
<gene>
    <name evidence="2" type="ORF">H5410_014359</name>
</gene>
<evidence type="ECO:0000256" key="1">
    <source>
        <dbReference type="SAM" id="Phobius"/>
    </source>
</evidence>
<dbReference type="OrthoDB" id="10258882at2759"/>
<keyword evidence="3" id="KW-1185">Reference proteome</keyword>
<organism evidence="2 3">
    <name type="scientific">Solanum commersonii</name>
    <name type="common">Commerson's wild potato</name>
    <name type="synonym">Commerson's nightshade</name>
    <dbReference type="NCBI Taxonomy" id="4109"/>
    <lineage>
        <taxon>Eukaryota</taxon>
        <taxon>Viridiplantae</taxon>
        <taxon>Streptophyta</taxon>
        <taxon>Embryophyta</taxon>
        <taxon>Tracheophyta</taxon>
        <taxon>Spermatophyta</taxon>
        <taxon>Magnoliopsida</taxon>
        <taxon>eudicotyledons</taxon>
        <taxon>Gunneridae</taxon>
        <taxon>Pentapetalae</taxon>
        <taxon>asterids</taxon>
        <taxon>lamiids</taxon>
        <taxon>Solanales</taxon>
        <taxon>Solanaceae</taxon>
        <taxon>Solanoideae</taxon>
        <taxon>Solaneae</taxon>
        <taxon>Solanum</taxon>
    </lineage>
</organism>
<reference evidence="2 3" key="1">
    <citation type="submission" date="2020-09" db="EMBL/GenBank/DDBJ databases">
        <title>De no assembly of potato wild relative species, Solanum commersonii.</title>
        <authorList>
            <person name="Cho K."/>
        </authorList>
    </citation>
    <scope>NUCLEOTIDE SEQUENCE [LARGE SCALE GENOMIC DNA]</scope>
    <source>
        <strain evidence="2">LZ3.2</strain>
        <tissue evidence="2">Leaf</tissue>
    </source>
</reference>
<dbReference type="Proteomes" id="UP000824120">
    <property type="component" value="Chromosome 3"/>
</dbReference>
<accession>A0A9J5ZR81</accession>
<protein>
    <submittedName>
        <fullName evidence="2">Uncharacterized protein</fullName>
    </submittedName>
</protein>
<keyword evidence="1" id="KW-0812">Transmembrane</keyword>
<dbReference type="EMBL" id="JACXVP010000003">
    <property type="protein sequence ID" value="KAG5614535.1"/>
    <property type="molecule type" value="Genomic_DNA"/>
</dbReference>
<feature type="transmembrane region" description="Helical" evidence="1">
    <location>
        <begin position="86"/>
        <end position="104"/>
    </location>
</feature>
<feature type="transmembrane region" description="Helical" evidence="1">
    <location>
        <begin position="55"/>
        <end position="79"/>
    </location>
</feature>
<evidence type="ECO:0000313" key="2">
    <source>
        <dbReference type="EMBL" id="KAG5614535.1"/>
    </source>
</evidence>
<proteinExistence type="predicted"/>
<sequence length="105" mass="11865">MSRPRVLEASRHKDLAPSVCEGVDTLLMYLYRALNRVDDMERLASSDNSCVVVCLYNLSLSCLIYDLLVVLFLFFFLVVRGVKCSSCIGLLMYVISSTFINVGLW</sequence>
<evidence type="ECO:0000313" key="3">
    <source>
        <dbReference type="Proteomes" id="UP000824120"/>
    </source>
</evidence>